<name>S9X7K7_SCHCR</name>
<feature type="region of interest" description="Disordered" evidence="1">
    <location>
        <begin position="342"/>
        <end position="373"/>
    </location>
</feature>
<gene>
    <name evidence="2" type="ORF">SPOG_03241</name>
</gene>
<dbReference type="EMBL" id="KE546994">
    <property type="protein sequence ID" value="EPY49766.1"/>
    <property type="molecule type" value="Genomic_DNA"/>
</dbReference>
<evidence type="ECO:0000313" key="2">
    <source>
        <dbReference type="EMBL" id="EPY49766.1"/>
    </source>
</evidence>
<dbReference type="GO" id="GO:0005634">
    <property type="term" value="C:nucleus"/>
    <property type="evidence" value="ECO:0007669"/>
    <property type="project" value="EnsemblFungi"/>
</dbReference>
<accession>S9X7K7</accession>
<dbReference type="GO" id="GO:0000785">
    <property type="term" value="C:chromatin"/>
    <property type="evidence" value="ECO:0007669"/>
    <property type="project" value="EnsemblFungi"/>
</dbReference>
<evidence type="ECO:0000313" key="3">
    <source>
        <dbReference type="Proteomes" id="UP000015464"/>
    </source>
</evidence>
<dbReference type="GeneID" id="25037558"/>
<dbReference type="OrthoDB" id="5352674at2759"/>
<dbReference type="RefSeq" id="XP_013025108.1">
    <property type="nucleotide sequence ID" value="XM_013169654.1"/>
</dbReference>
<dbReference type="GO" id="GO:0045815">
    <property type="term" value="P:transcription initiation-coupled chromatin remodeling"/>
    <property type="evidence" value="ECO:0007669"/>
    <property type="project" value="EnsemblFungi"/>
</dbReference>
<dbReference type="Proteomes" id="UP000015464">
    <property type="component" value="Unassembled WGS sequence"/>
</dbReference>
<evidence type="ECO:0000256" key="1">
    <source>
        <dbReference type="SAM" id="MobiDB-lite"/>
    </source>
</evidence>
<organism evidence="2 3">
    <name type="scientific">Schizosaccharomyces cryophilus (strain OY26 / ATCC MYA-4695 / CBS 11777 / NBRC 106824 / NRRL Y48691)</name>
    <name type="common">Fission yeast</name>
    <dbReference type="NCBI Taxonomy" id="653667"/>
    <lineage>
        <taxon>Eukaryota</taxon>
        <taxon>Fungi</taxon>
        <taxon>Dikarya</taxon>
        <taxon>Ascomycota</taxon>
        <taxon>Taphrinomycotina</taxon>
        <taxon>Schizosaccharomycetes</taxon>
        <taxon>Schizosaccharomycetales</taxon>
        <taxon>Schizosaccharomycetaceae</taxon>
        <taxon>Schizosaccharomyces</taxon>
    </lineage>
</organism>
<feature type="compositionally biased region" description="Polar residues" evidence="1">
    <location>
        <begin position="271"/>
        <end position="315"/>
    </location>
</feature>
<protein>
    <submittedName>
        <fullName evidence="2">Uncharacterized protein</fullName>
    </submittedName>
</protein>
<reference evidence="2 3" key="1">
    <citation type="journal article" date="2011" name="Science">
        <title>Comparative functional genomics of the fission yeasts.</title>
        <authorList>
            <person name="Rhind N."/>
            <person name="Chen Z."/>
            <person name="Yassour M."/>
            <person name="Thompson D.A."/>
            <person name="Haas B.J."/>
            <person name="Habib N."/>
            <person name="Wapinski I."/>
            <person name="Roy S."/>
            <person name="Lin M.F."/>
            <person name="Heiman D.I."/>
            <person name="Young S.K."/>
            <person name="Furuya K."/>
            <person name="Guo Y."/>
            <person name="Pidoux A."/>
            <person name="Chen H.M."/>
            <person name="Robbertse B."/>
            <person name="Goldberg J.M."/>
            <person name="Aoki K."/>
            <person name="Bayne E.H."/>
            <person name="Berlin A.M."/>
            <person name="Desjardins C.A."/>
            <person name="Dobbs E."/>
            <person name="Dukaj L."/>
            <person name="Fan L."/>
            <person name="FitzGerald M.G."/>
            <person name="French C."/>
            <person name="Gujja S."/>
            <person name="Hansen K."/>
            <person name="Keifenheim D."/>
            <person name="Levin J.Z."/>
            <person name="Mosher R.A."/>
            <person name="Mueller C.A."/>
            <person name="Pfiffner J."/>
            <person name="Priest M."/>
            <person name="Russ C."/>
            <person name="Smialowska A."/>
            <person name="Swoboda P."/>
            <person name="Sykes S.M."/>
            <person name="Vaughn M."/>
            <person name="Vengrova S."/>
            <person name="Yoder R."/>
            <person name="Zeng Q."/>
            <person name="Allshire R."/>
            <person name="Baulcombe D."/>
            <person name="Birren B.W."/>
            <person name="Brown W."/>
            <person name="Ekwall K."/>
            <person name="Kellis M."/>
            <person name="Leatherwood J."/>
            <person name="Levin H."/>
            <person name="Margalit H."/>
            <person name="Martienssen R."/>
            <person name="Nieduszynski C.A."/>
            <person name="Spatafora J.W."/>
            <person name="Friedman N."/>
            <person name="Dalgaard J.Z."/>
            <person name="Baumann P."/>
            <person name="Niki H."/>
            <person name="Regev A."/>
            <person name="Nusbaum C."/>
        </authorList>
    </citation>
    <scope>NUCLEOTIDE SEQUENCE [LARGE SCALE GENOMIC DNA]</scope>
    <source>
        <strain evidence="3">OY26 / ATCC MYA-4695 / CBS 11777 / NBRC 106824 / NRRL Y48691</strain>
    </source>
</reference>
<dbReference type="STRING" id="653667.S9X7K7"/>
<sequence>MVDVHNKKPDIEEFFSFLQNAFQPLEAHVLDSYVRNPFDHDGQGGPFRCLITLVPYEALPLGVHELAIRKPYVRPVLIRPYRTLRFANNEGYVCKLNSELSFTPIETITPAYKDRPATRRYINLNNYQKSTVLPIDEKNFSNQIVVQLLDSLETDLDVNSTRATLLAIDPNWLCQVSKLTCGRKYIANLCIQYGSQIYYDPSYRNAYEIWSNSLLLAAFIHTQRALILPDLFSISMRKSIERFQSLSPENFSLPKIIPGIQQDPDFLLQNPLDQQNISNPLPSNPTKKSSSPVRSDQNVLQNIAFITTTNISPRSPGSPKYDGSSQVTKPPILQELHLQNVVSNDSTEEEQIESEPAMEEQRLDESSDSEQEFTELLSFLNRKGDSEGVTVQREKLFKARNFLETWQKEWKMLDRAINNAEQSSADQPHPNPRGRPPGSTRGRRSKL</sequence>
<feature type="region of interest" description="Disordered" evidence="1">
    <location>
        <begin position="271"/>
        <end position="327"/>
    </location>
</feature>
<feature type="region of interest" description="Disordered" evidence="1">
    <location>
        <begin position="417"/>
        <end position="447"/>
    </location>
</feature>
<dbReference type="OMA" id="ANLCIQY"/>
<keyword evidence="3" id="KW-1185">Reference proteome</keyword>
<feature type="compositionally biased region" description="Acidic residues" evidence="1">
    <location>
        <begin position="346"/>
        <end position="358"/>
    </location>
</feature>
<dbReference type="HOGENOM" id="CLU_619883_0_0_1"/>
<proteinExistence type="predicted"/>
<dbReference type="AlphaFoldDB" id="S9X7K7"/>